<dbReference type="AlphaFoldDB" id="A0A2S5TH68"/>
<dbReference type="OrthoDB" id="8953110at2"/>
<dbReference type="SUPFAM" id="SSF50129">
    <property type="entry name" value="GroES-like"/>
    <property type="match status" value="1"/>
</dbReference>
<proteinExistence type="predicted"/>
<protein>
    <submittedName>
        <fullName evidence="1">DUF2855 domain-containing protein</fullName>
    </submittedName>
</protein>
<dbReference type="InterPro" id="IPR011032">
    <property type="entry name" value="GroES-like_sf"/>
</dbReference>
<gene>
    <name evidence="1" type="ORF">C3942_09700</name>
</gene>
<dbReference type="RefSeq" id="WP_104230180.1">
    <property type="nucleotide sequence ID" value="NZ_PSNW01000004.1"/>
</dbReference>
<dbReference type="Proteomes" id="UP000238220">
    <property type="component" value="Unassembled WGS sequence"/>
</dbReference>
<reference evidence="1 2" key="1">
    <citation type="submission" date="2018-02" db="EMBL/GenBank/DDBJ databases">
        <title>Genome sequencing of Solimonas sp. HR-BB.</title>
        <authorList>
            <person name="Lee Y."/>
            <person name="Jeon C.O."/>
        </authorList>
    </citation>
    <scope>NUCLEOTIDE SEQUENCE [LARGE SCALE GENOMIC DNA]</scope>
    <source>
        <strain evidence="1 2">HR-BB</strain>
    </source>
</reference>
<organism evidence="1 2">
    <name type="scientific">Solimonas fluminis</name>
    <dbReference type="NCBI Taxonomy" id="2086571"/>
    <lineage>
        <taxon>Bacteria</taxon>
        <taxon>Pseudomonadati</taxon>
        <taxon>Pseudomonadota</taxon>
        <taxon>Gammaproteobacteria</taxon>
        <taxon>Nevskiales</taxon>
        <taxon>Nevskiaceae</taxon>
        <taxon>Solimonas</taxon>
    </lineage>
</organism>
<dbReference type="Pfam" id="PF11017">
    <property type="entry name" value="DUF2855"/>
    <property type="match status" value="1"/>
</dbReference>
<evidence type="ECO:0000313" key="1">
    <source>
        <dbReference type="EMBL" id="PPE74292.1"/>
    </source>
</evidence>
<accession>A0A2S5TH68</accession>
<name>A0A2S5TH68_9GAMM</name>
<sequence length="358" mass="40040">MSAFDFEVARKDLRQARIVNAEVPQPQDGEVLLRIERFALTANNVTYGVFGDAMQYWQFFPAAEGWGRIPVWGFARVERSRCQGIAEGERIYGYLPMSSQLLLQPGRIGEASFMDATPHRRALPAAYQLYRRVSRDPAHDTGQEDEQALLSPLYITSFLIEDFLADNQLFGGRSVIIASASSKTALGVAQRLSLNRPQSCEVIGLTSARNRAFCEQLGHYDRVIGYDALESLPADVASVYVDMSGDGGLLSRVHHHFKDALKHSCIVGATHWEERQTQHALPGAKPQFFFAPGQIRKRTQDWGPGGIDRRFAVAWAGFLPLLRRWLRVQHTAPAQWEAAWREVLEGRAAPQAGHVLEA</sequence>
<keyword evidence="2" id="KW-1185">Reference proteome</keyword>
<comment type="caution">
    <text evidence="1">The sequence shown here is derived from an EMBL/GenBank/DDBJ whole genome shotgun (WGS) entry which is preliminary data.</text>
</comment>
<dbReference type="EMBL" id="PSNW01000004">
    <property type="protein sequence ID" value="PPE74292.1"/>
    <property type="molecule type" value="Genomic_DNA"/>
</dbReference>
<dbReference type="InterPro" id="IPR021276">
    <property type="entry name" value="DUF2855"/>
</dbReference>
<evidence type="ECO:0000313" key="2">
    <source>
        <dbReference type="Proteomes" id="UP000238220"/>
    </source>
</evidence>